<feature type="signal peptide" evidence="5">
    <location>
        <begin position="1"/>
        <end position="23"/>
    </location>
</feature>
<feature type="chain" id="PRO_5028501425" description="UDP-glucuronosyltransferase" evidence="5">
    <location>
        <begin position="24"/>
        <end position="519"/>
    </location>
</feature>
<reference evidence="8" key="1">
    <citation type="submission" date="2025-04" db="UniProtKB">
        <authorList>
            <consortium name="RefSeq"/>
        </authorList>
    </citation>
    <scope>IDENTIFICATION</scope>
    <source>
        <tissue evidence="8">Whole insect</tissue>
    </source>
</reference>
<dbReference type="Gene3D" id="3.40.50.2000">
    <property type="entry name" value="Glycogen Phosphorylase B"/>
    <property type="match status" value="1"/>
</dbReference>
<dbReference type="AlphaFoldDB" id="A0A6P7FQV3"/>
<keyword evidence="5" id="KW-1133">Transmembrane helix</keyword>
<evidence type="ECO:0000256" key="2">
    <source>
        <dbReference type="ARBA" id="ARBA00022676"/>
    </source>
</evidence>
<dbReference type="OrthoDB" id="5835829at2759"/>
<accession>A0A6P7FQV3</accession>
<keyword evidence="7" id="KW-1185">Reference proteome</keyword>
<comment type="subcellular location">
    <subcellularLocation>
        <location evidence="5">Membrane</location>
        <topology evidence="5">Single-pass membrane protein</topology>
    </subcellularLocation>
</comment>
<evidence type="ECO:0000313" key="7">
    <source>
        <dbReference type="Proteomes" id="UP001652700"/>
    </source>
</evidence>
<proteinExistence type="inferred from homology"/>
<dbReference type="EC" id="2.4.1.17" evidence="5"/>
<dbReference type="GO" id="GO:0015020">
    <property type="term" value="F:glucuronosyltransferase activity"/>
    <property type="evidence" value="ECO:0007669"/>
    <property type="project" value="UniProtKB-EC"/>
</dbReference>
<dbReference type="KEGG" id="dvv:114330253"/>
<dbReference type="GO" id="GO:0016020">
    <property type="term" value="C:membrane"/>
    <property type="evidence" value="ECO:0007669"/>
    <property type="project" value="UniProtKB-SubCell"/>
</dbReference>
<keyword evidence="5" id="KW-0472">Membrane</keyword>
<evidence type="ECO:0000256" key="3">
    <source>
        <dbReference type="ARBA" id="ARBA00022679"/>
    </source>
</evidence>
<dbReference type="InterPro" id="IPR050271">
    <property type="entry name" value="UDP-glycosyltransferase"/>
</dbReference>
<comment type="similarity">
    <text evidence="1 4">Belongs to the UDP-glycosyltransferase family.</text>
</comment>
<dbReference type="PANTHER" id="PTHR48043:SF114">
    <property type="entry name" value="IP04436P-RELATED"/>
    <property type="match status" value="1"/>
</dbReference>
<feature type="transmembrane region" description="Helical" evidence="5">
    <location>
        <begin position="477"/>
        <end position="501"/>
    </location>
</feature>
<dbReference type="SUPFAM" id="SSF53756">
    <property type="entry name" value="UDP-Glycosyltransferase/glycogen phosphorylase"/>
    <property type="match status" value="1"/>
</dbReference>
<sequence length="519" mass="59271">MRLNQVLKIALLALFCNITFCDSFNILAITPHVGKSHQLVFEPLFKKLVSVGHSVTLITRYPMNVDSPKWRDIPIGPEDTNTTELFDFSLLTGTRFDRYACPLVLAEAARISCSEGLPHPNLQRFLKEDNHFDVVLMEVFNTNCYMGIATKYNVPVIGVHSAGWMPWMYQWFGVPYHPGFVTDHFLGNSQPMDFLARLENTIVHIYNNAIYTVTMGWYGSYLSNKYVGADLYENGDVMKNMSLLLINTHFSLNLPLPLGPNVVEVGGLHLESKPNKKLPQDLEKFITDSKHGVIYMCMGSTIRGASFPESKKQAFMKAFSKLPQRVIWKWEEEMKDKPDNVFVTRWAPQRDVLCHPNVKLFITHSGLLGTLEAVDCGKPMLLLPQFGDQFTNAAAVEKVNGGIKLLLRDITEEILTETLLNLLSDQYVKKAQSLSERFKDRPVSPMNTALYWIDYVVKYNGAPHVRSGAADLPLYQYYLLDVIVVIFIWILLWSYLIYLGLKSVVRRCWKKQNKVKKLE</sequence>
<dbReference type="Proteomes" id="UP001652700">
    <property type="component" value="Unplaced"/>
</dbReference>
<evidence type="ECO:0000313" key="6">
    <source>
        <dbReference type="EnsemblMetazoa" id="XP_028135378.1"/>
    </source>
</evidence>
<dbReference type="EnsemblMetazoa" id="XM_028279577.2">
    <property type="protein sequence ID" value="XP_028135378.1"/>
    <property type="gene ID" value="LOC114330253"/>
</dbReference>
<keyword evidence="5" id="KW-0812">Transmembrane</keyword>
<dbReference type="PROSITE" id="PS00375">
    <property type="entry name" value="UDPGT"/>
    <property type="match status" value="1"/>
</dbReference>
<name>A0A6P7FQV3_DIAVI</name>
<dbReference type="GeneID" id="114330253"/>
<dbReference type="FunFam" id="3.40.50.2000:FF:000050">
    <property type="entry name" value="UDP-glucuronosyltransferase"/>
    <property type="match status" value="1"/>
</dbReference>
<dbReference type="InterPro" id="IPR035595">
    <property type="entry name" value="UDP_glycos_trans_CS"/>
</dbReference>
<comment type="catalytic activity">
    <reaction evidence="5">
        <text>glucuronate acceptor + UDP-alpha-D-glucuronate = acceptor beta-D-glucuronoside + UDP + H(+)</text>
        <dbReference type="Rhea" id="RHEA:21032"/>
        <dbReference type="ChEBI" id="CHEBI:15378"/>
        <dbReference type="ChEBI" id="CHEBI:58052"/>
        <dbReference type="ChEBI" id="CHEBI:58223"/>
        <dbReference type="ChEBI" id="CHEBI:132367"/>
        <dbReference type="ChEBI" id="CHEBI:132368"/>
        <dbReference type="EC" id="2.4.1.17"/>
    </reaction>
</comment>
<evidence type="ECO:0000313" key="8">
    <source>
        <dbReference type="RefSeq" id="XP_028135378.1"/>
    </source>
</evidence>
<dbReference type="CDD" id="cd03784">
    <property type="entry name" value="GT1_Gtf-like"/>
    <property type="match status" value="1"/>
</dbReference>
<dbReference type="Pfam" id="PF00201">
    <property type="entry name" value="UDPGT"/>
    <property type="match status" value="1"/>
</dbReference>
<evidence type="ECO:0000256" key="1">
    <source>
        <dbReference type="ARBA" id="ARBA00009995"/>
    </source>
</evidence>
<dbReference type="InterPro" id="IPR002213">
    <property type="entry name" value="UDP_glucos_trans"/>
</dbReference>
<dbReference type="InParanoid" id="A0A6P7FQV3"/>
<keyword evidence="2 4" id="KW-0328">Glycosyltransferase</keyword>
<evidence type="ECO:0000256" key="4">
    <source>
        <dbReference type="RuleBase" id="RU003718"/>
    </source>
</evidence>
<reference evidence="6" key="2">
    <citation type="submission" date="2025-05" db="UniProtKB">
        <authorList>
            <consortium name="EnsemblMetazoa"/>
        </authorList>
    </citation>
    <scope>IDENTIFICATION</scope>
</reference>
<gene>
    <name evidence="8" type="primary">LOC114330253</name>
</gene>
<dbReference type="FunCoup" id="A0A6P7FQV3">
    <property type="interactions" value="244"/>
</dbReference>
<keyword evidence="5" id="KW-0732">Signal</keyword>
<evidence type="ECO:0000256" key="5">
    <source>
        <dbReference type="RuleBase" id="RU362059"/>
    </source>
</evidence>
<organism evidence="8">
    <name type="scientific">Diabrotica virgifera virgifera</name>
    <name type="common">western corn rootworm</name>
    <dbReference type="NCBI Taxonomy" id="50390"/>
    <lineage>
        <taxon>Eukaryota</taxon>
        <taxon>Metazoa</taxon>
        <taxon>Ecdysozoa</taxon>
        <taxon>Arthropoda</taxon>
        <taxon>Hexapoda</taxon>
        <taxon>Insecta</taxon>
        <taxon>Pterygota</taxon>
        <taxon>Neoptera</taxon>
        <taxon>Endopterygota</taxon>
        <taxon>Coleoptera</taxon>
        <taxon>Polyphaga</taxon>
        <taxon>Cucujiformia</taxon>
        <taxon>Chrysomeloidea</taxon>
        <taxon>Chrysomelidae</taxon>
        <taxon>Galerucinae</taxon>
        <taxon>Diabroticina</taxon>
        <taxon>Diabroticites</taxon>
        <taxon>Diabrotica</taxon>
    </lineage>
</organism>
<dbReference type="RefSeq" id="XP_028135378.1">
    <property type="nucleotide sequence ID" value="XM_028279577.1"/>
</dbReference>
<protein>
    <recommendedName>
        <fullName evidence="5">UDP-glucuronosyltransferase</fullName>
        <ecNumber evidence="5">2.4.1.17</ecNumber>
    </recommendedName>
</protein>
<dbReference type="PANTHER" id="PTHR48043">
    <property type="entry name" value="EG:EG0003.4 PROTEIN-RELATED"/>
    <property type="match status" value="1"/>
</dbReference>
<keyword evidence="3 4" id="KW-0808">Transferase</keyword>